<comment type="cofactor">
    <cofactor evidence="1">
        <name>Ca(2+)</name>
        <dbReference type="ChEBI" id="CHEBI:29108"/>
    </cofactor>
</comment>
<dbReference type="InterPro" id="IPR017853">
    <property type="entry name" value="GH"/>
</dbReference>
<evidence type="ECO:0000256" key="6">
    <source>
        <dbReference type="ARBA" id="ARBA00023295"/>
    </source>
</evidence>
<evidence type="ECO:0000256" key="8">
    <source>
        <dbReference type="PIRSR" id="PIRSR001021-2"/>
    </source>
</evidence>
<dbReference type="EC" id="3.2.1.1" evidence="10"/>
<evidence type="ECO:0000256" key="5">
    <source>
        <dbReference type="ARBA" id="ARBA00023277"/>
    </source>
</evidence>
<dbReference type="InterPro" id="IPR013776">
    <property type="entry name" value="A-amylase_thermo"/>
</dbReference>
<feature type="binding site" evidence="8">
    <location>
        <position position="113"/>
    </location>
    <ligand>
        <name>Ca(2+)</name>
        <dbReference type="ChEBI" id="CHEBI:29108"/>
        <label>1</label>
    </ligand>
</feature>
<dbReference type="GO" id="GO:0005509">
    <property type="term" value="F:calcium ion binding"/>
    <property type="evidence" value="ECO:0007669"/>
    <property type="project" value="InterPro"/>
</dbReference>
<feature type="active site" description="Nucleophile" evidence="7">
    <location>
        <position position="241"/>
    </location>
</feature>
<proteinExistence type="inferred from homology"/>
<dbReference type="Gene3D" id="2.40.30.140">
    <property type="match status" value="1"/>
</dbReference>
<keyword evidence="11" id="KW-1185">Reference proteome</keyword>
<dbReference type="Proteomes" id="UP000317977">
    <property type="component" value="Unassembled WGS sequence"/>
</dbReference>
<dbReference type="InterPro" id="IPR013780">
    <property type="entry name" value="Glyco_hydro_b"/>
</dbReference>
<dbReference type="SUPFAM" id="SSF51011">
    <property type="entry name" value="Glycosyl hydrolase domain"/>
    <property type="match status" value="1"/>
</dbReference>
<comment type="similarity">
    <text evidence="2">Belongs to the glycosyl hydrolase 13 family.</text>
</comment>
<dbReference type="NCBIfam" id="NF006968">
    <property type="entry name" value="PRK09441.1-1"/>
    <property type="match status" value="1"/>
</dbReference>
<evidence type="ECO:0000256" key="2">
    <source>
        <dbReference type="ARBA" id="ARBA00008061"/>
    </source>
</evidence>
<evidence type="ECO:0000259" key="9">
    <source>
        <dbReference type="SMART" id="SM00642"/>
    </source>
</evidence>
<gene>
    <name evidence="10" type="primary">amyS</name>
    <name evidence="10" type="ORF">Poly59_55040</name>
</gene>
<dbReference type="CDD" id="cd11318">
    <property type="entry name" value="AmyAc_bac_fung_AmyA"/>
    <property type="match status" value="1"/>
</dbReference>
<dbReference type="GO" id="GO:0005975">
    <property type="term" value="P:carbohydrate metabolic process"/>
    <property type="evidence" value="ECO:0007669"/>
    <property type="project" value="InterPro"/>
</dbReference>
<keyword evidence="5" id="KW-0119">Carbohydrate metabolism</keyword>
<dbReference type="InterPro" id="IPR015237">
    <property type="entry name" value="Alpha-amylase_C_pro"/>
</dbReference>
<feature type="binding site" evidence="8">
    <location>
        <position position="212"/>
    </location>
    <ligand>
        <name>Ca(2+)</name>
        <dbReference type="ChEBI" id="CHEBI:29108"/>
        <label>2</label>
    </ligand>
</feature>
<feature type="binding site" evidence="8">
    <location>
        <position position="210"/>
    </location>
    <ligand>
        <name>Ca(2+)</name>
        <dbReference type="ChEBI" id="CHEBI:29108"/>
        <label>1</label>
    </ligand>
</feature>
<feature type="binding site" evidence="8">
    <location>
        <position position="245"/>
    </location>
    <ligand>
        <name>Ca(2+)</name>
        <dbReference type="ChEBI" id="CHEBI:29108"/>
        <label>1</label>
    </ligand>
</feature>
<feature type="binding site" evidence="8">
    <location>
        <position position="193"/>
    </location>
    <ligand>
        <name>Ca(2+)</name>
        <dbReference type="ChEBI" id="CHEBI:29108"/>
        <label>2</label>
    </ligand>
</feature>
<dbReference type="PIRSF" id="PIRSF001021">
    <property type="entry name" value="Alph-amls_thrmst"/>
    <property type="match status" value="1"/>
</dbReference>
<dbReference type="EMBL" id="SJPX01000006">
    <property type="protein sequence ID" value="TWU46531.1"/>
    <property type="molecule type" value="Genomic_DNA"/>
</dbReference>
<feature type="active site" description="Proton donor" evidence="7">
    <location>
        <position position="271"/>
    </location>
</feature>
<evidence type="ECO:0000256" key="4">
    <source>
        <dbReference type="ARBA" id="ARBA00022801"/>
    </source>
</evidence>
<keyword evidence="3 8" id="KW-0479">Metal-binding</keyword>
<dbReference type="PANTHER" id="PTHR43447">
    <property type="entry name" value="ALPHA-AMYLASE"/>
    <property type="match status" value="1"/>
</dbReference>
<dbReference type="NCBIfam" id="NF006969">
    <property type="entry name" value="PRK09441.1-2"/>
    <property type="match status" value="1"/>
</dbReference>
<feature type="binding site" evidence="8">
    <location>
        <position position="204"/>
    </location>
    <ligand>
        <name>Ca(2+)</name>
        <dbReference type="ChEBI" id="CHEBI:29108"/>
        <label>1</label>
    </ligand>
</feature>
<comment type="caution">
    <text evidence="10">The sequence shown here is derived from an EMBL/GenBank/DDBJ whole genome shotgun (WGS) entry which is preliminary data.</text>
</comment>
<evidence type="ECO:0000256" key="7">
    <source>
        <dbReference type="PIRSR" id="PIRSR001021-1"/>
    </source>
</evidence>
<feature type="domain" description="Glycosyl hydrolase family 13 catalytic" evidence="9">
    <location>
        <begin position="13"/>
        <end position="399"/>
    </location>
</feature>
<dbReference type="SUPFAM" id="SSF51445">
    <property type="entry name" value="(Trans)glycosidases"/>
    <property type="match status" value="1"/>
</dbReference>
<evidence type="ECO:0000256" key="3">
    <source>
        <dbReference type="ARBA" id="ARBA00022723"/>
    </source>
</evidence>
<dbReference type="Pfam" id="PF00128">
    <property type="entry name" value="Alpha-amylase"/>
    <property type="match status" value="1"/>
</dbReference>
<reference evidence="10 11" key="1">
    <citation type="submission" date="2019-02" db="EMBL/GenBank/DDBJ databases">
        <title>Deep-cultivation of Planctomycetes and their phenomic and genomic characterization uncovers novel biology.</title>
        <authorList>
            <person name="Wiegand S."/>
            <person name="Jogler M."/>
            <person name="Boedeker C."/>
            <person name="Pinto D."/>
            <person name="Vollmers J."/>
            <person name="Rivas-Marin E."/>
            <person name="Kohn T."/>
            <person name="Peeters S.H."/>
            <person name="Heuer A."/>
            <person name="Rast P."/>
            <person name="Oberbeckmann S."/>
            <person name="Bunk B."/>
            <person name="Jeske O."/>
            <person name="Meyerdierks A."/>
            <person name="Storesund J.E."/>
            <person name="Kallscheuer N."/>
            <person name="Luecker S."/>
            <person name="Lage O.M."/>
            <person name="Pohl T."/>
            <person name="Merkel B.J."/>
            <person name="Hornburger P."/>
            <person name="Mueller R.-W."/>
            <person name="Bruemmer F."/>
            <person name="Labrenz M."/>
            <person name="Spormann A.M."/>
            <person name="Op Den Camp H."/>
            <person name="Overmann J."/>
            <person name="Amann R."/>
            <person name="Jetten M.S.M."/>
            <person name="Mascher T."/>
            <person name="Medema M.H."/>
            <person name="Devos D.P."/>
            <person name="Kaster A.-K."/>
            <person name="Ovreas L."/>
            <person name="Rohde M."/>
            <person name="Galperin M.Y."/>
            <person name="Jogler C."/>
        </authorList>
    </citation>
    <scope>NUCLEOTIDE SEQUENCE [LARGE SCALE GENOMIC DNA]</scope>
    <source>
        <strain evidence="10 11">Poly59</strain>
    </source>
</reference>
<name>A0A5C6EFR1_9BACT</name>
<dbReference type="Pfam" id="PF09154">
    <property type="entry name" value="Alpha-amy_C_pro"/>
    <property type="match status" value="1"/>
</dbReference>
<keyword evidence="8" id="KW-0106">Calcium</keyword>
<sequence>MENNPVDAIDENGVMMQFFHWYIPADGELWSELRREIEWLAKLGVTAVWLPPTYKGDQGGTDVGYAVYDMYDLGEFDQKGSVRTKYGTKDQLVAAVSKCKDFGVQVYADVVFNHRIGGDEDETFRATPVSNDNRHEVIGGPRDVRSFTKFTFPGRGGTHSEFQWNHQHFTAVDIDMNDRDYQAVFLIEGKTFDEAVDMEKGCFDYLMGCDVDVKHPDVQQELKDWGTWYLNEVGLDGVRFDAVKHIEAGFFPEWLKHVRDHAGRDIFAVGEYWSYDLGALKHFLHLTGGMVTLFDAPLHASFSRASKAEQDFDLRTIFDGSLVSQAPELAVTIVSNHDTQPLQALESVVEAWFKPLAYALILLRRDGYPCLFYADYYGASYTDKGRDGNEFTIKMTSHRFLIDQFLNVRRNFNHGQQFDYFDHPNTIGWTRSTPDGSLGMAVVLSNSEAGCKRMQLHMKNAKLRDVTGHVDDEVTTDGEGWGEFPCPARSLSLWVPAE</sequence>
<dbReference type="GO" id="GO:0004556">
    <property type="term" value="F:alpha-amylase activity"/>
    <property type="evidence" value="ECO:0007669"/>
    <property type="project" value="UniProtKB-EC"/>
</dbReference>
<evidence type="ECO:0000313" key="10">
    <source>
        <dbReference type="EMBL" id="TWU46531.1"/>
    </source>
</evidence>
<keyword evidence="6 10" id="KW-0326">Glycosidase</keyword>
<organism evidence="10 11">
    <name type="scientific">Rubripirellula reticaptiva</name>
    <dbReference type="NCBI Taxonomy" id="2528013"/>
    <lineage>
        <taxon>Bacteria</taxon>
        <taxon>Pseudomonadati</taxon>
        <taxon>Planctomycetota</taxon>
        <taxon>Planctomycetia</taxon>
        <taxon>Pirellulales</taxon>
        <taxon>Pirellulaceae</taxon>
        <taxon>Rubripirellula</taxon>
    </lineage>
</organism>
<accession>A0A5C6EFR1</accession>
<dbReference type="AlphaFoldDB" id="A0A5C6EFR1"/>
<dbReference type="Gene3D" id="3.20.20.80">
    <property type="entry name" value="Glycosidases"/>
    <property type="match status" value="1"/>
</dbReference>
<evidence type="ECO:0000313" key="11">
    <source>
        <dbReference type="Proteomes" id="UP000317977"/>
    </source>
</evidence>
<keyword evidence="4 10" id="KW-0378">Hydrolase</keyword>
<dbReference type="SMART" id="SM00642">
    <property type="entry name" value="Aamy"/>
    <property type="match status" value="1"/>
</dbReference>
<dbReference type="Gene3D" id="2.60.40.1180">
    <property type="entry name" value="Golgi alpha-mannosidase II"/>
    <property type="match status" value="1"/>
</dbReference>
<dbReference type="InterPro" id="IPR006047">
    <property type="entry name" value="GH13_cat_dom"/>
</dbReference>
<protein>
    <submittedName>
        <fullName evidence="10">Alpha-amylase</fullName>
        <ecNumber evidence="10">3.2.1.1</ecNumber>
    </submittedName>
</protein>
<dbReference type="RefSeq" id="WP_222436171.1">
    <property type="nucleotide sequence ID" value="NZ_SJPX01000006.1"/>
</dbReference>
<evidence type="ECO:0000256" key="1">
    <source>
        <dbReference type="ARBA" id="ARBA00001913"/>
    </source>
</evidence>